<dbReference type="AlphaFoldDB" id="A0A4D9D4R5"/>
<evidence type="ECO:0000313" key="2">
    <source>
        <dbReference type="EMBL" id="TFJ83549.1"/>
    </source>
</evidence>
<evidence type="ECO:0000256" key="1">
    <source>
        <dbReference type="SAM" id="Phobius"/>
    </source>
</evidence>
<sequence length="77" mass="8435">MDGPCACLCRSLWYLLILLWVPLLSSLPQAWRGMKNDFLMLYTDPAFEAPLEALFAYPGAGGGEGGREGGREGGKWL</sequence>
<dbReference type="EMBL" id="SDOX01000024">
    <property type="protein sequence ID" value="TFJ83549.1"/>
    <property type="molecule type" value="Genomic_DNA"/>
</dbReference>
<proteinExistence type="predicted"/>
<evidence type="ECO:0000313" key="3">
    <source>
        <dbReference type="Proteomes" id="UP000355283"/>
    </source>
</evidence>
<accession>A0A4D9D4R5</accession>
<dbReference type="Proteomes" id="UP000355283">
    <property type="component" value="Unassembled WGS sequence"/>
</dbReference>
<keyword evidence="3" id="KW-1185">Reference proteome</keyword>
<keyword evidence="1" id="KW-1133">Transmembrane helix</keyword>
<reference evidence="2 3" key="1">
    <citation type="submission" date="2019-01" db="EMBL/GenBank/DDBJ databases">
        <title>Nuclear Genome Assembly of the Microalgal Biofuel strain Nannochloropsis salina CCMP1776.</title>
        <authorList>
            <person name="Hovde B."/>
        </authorList>
    </citation>
    <scope>NUCLEOTIDE SEQUENCE [LARGE SCALE GENOMIC DNA]</scope>
    <source>
        <strain evidence="2 3">CCMP1776</strain>
    </source>
</reference>
<comment type="caution">
    <text evidence="2">The sequence shown here is derived from an EMBL/GenBank/DDBJ whole genome shotgun (WGS) entry which is preliminary data.</text>
</comment>
<feature type="transmembrane region" description="Helical" evidence="1">
    <location>
        <begin position="12"/>
        <end position="31"/>
    </location>
</feature>
<name>A0A4D9D4R5_9STRA</name>
<protein>
    <submittedName>
        <fullName evidence="2">Uncharacterized protein</fullName>
    </submittedName>
</protein>
<organism evidence="2 3">
    <name type="scientific">Nannochloropsis salina CCMP1776</name>
    <dbReference type="NCBI Taxonomy" id="1027361"/>
    <lineage>
        <taxon>Eukaryota</taxon>
        <taxon>Sar</taxon>
        <taxon>Stramenopiles</taxon>
        <taxon>Ochrophyta</taxon>
        <taxon>Eustigmatophyceae</taxon>
        <taxon>Eustigmatales</taxon>
        <taxon>Monodopsidaceae</taxon>
        <taxon>Microchloropsis</taxon>
        <taxon>Microchloropsis salina</taxon>
    </lineage>
</organism>
<gene>
    <name evidence="2" type="ORF">NSK_005150</name>
</gene>
<keyword evidence="1" id="KW-0472">Membrane</keyword>
<keyword evidence="1" id="KW-0812">Transmembrane</keyword>